<dbReference type="Pfam" id="PF13416">
    <property type="entry name" value="SBP_bac_8"/>
    <property type="match status" value="1"/>
</dbReference>
<dbReference type="SUPFAM" id="SSF53850">
    <property type="entry name" value="Periplasmic binding protein-like II"/>
    <property type="match status" value="1"/>
</dbReference>
<sequence>MRKLRNIVAIAITAALASTVAYAADNKLVMASWGGIFKDTTQKFIAAPFEKAMNATVEIADVGGGWAAKIQAQKAAGNVQWDIIDSIDAGSAEYLYKNGMVAALPADLAAKLKAVSIPGTVTEYGIEEGSTGVVIACRKDVKCPTTSAEFFDAKAFPGARAIVNEPNQVLPFAALAAGVPKDKLFPVDLDKAFALLNGIKSEVSVWPTSGDQQQQVLRSGEVDMAIMWNGRAYDLTQKGTPLTLVWNGALLDPGYIVVLKDAPNKDLAFKYLEYYATHAQQQADWAKVLPYGMASKDVAGLLPKEIADALPSSHETVKIDPAWFAEHQAEIGKRWQEFLAAAQ</sequence>
<name>A0AB35FCS1_9HYPH</name>
<evidence type="ECO:0000256" key="2">
    <source>
        <dbReference type="ARBA" id="ARBA00008520"/>
    </source>
</evidence>
<evidence type="ECO:0000256" key="3">
    <source>
        <dbReference type="ARBA" id="ARBA00022448"/>
    </source>
</evidence>
<accession>A0AB35FCS1</accession>
<organism evidence="7 8">
    <name type="scientific">Rhizobium laguerreae</name>
    <dbReference type="NCBI Taxonomy" id="1076926"/>
    <lineage>
        <taxon>Bacteria</taxon>
        <taxon>Pseudomonadati</taxon>
        <taxon>Pseudomonadota</taxon>
        <taxon>Alphaproteobacteria</taxon>
        <taxon>Hyphomicrobiales</taxon>
        <taxon>Rhizobiaceae</taxon>
        <taxon>Rhizobium/Agrobacterium group</taxon>
        <taxon>Rhizobium</taxon>
    </lineage>
</organism>
<feature type="chain" id="PRO_5044293907" evidence="6">
    <location>
        <begin position="24"/>
        <end position="343"/>
    </location>
</feature>
<gene>
    <name evidence="7" type="ORF">HFO74_14015</name>
</gene>
<evidence type="ECO:0000256" key="5">
    <source>
        <dbReference type="ARBA" id="ARBA00022764"/>
    </source>
</evidence>
<evidence type="ECO:0000256" key="6">
    <source>
        <dbReference type="SAM" id="SignalP"/>
    </source>
</evidence>
<dbReference type="EMBL" id="JAAXQQ010000004">
    <property type="protein sequence ID" value="MBY3064539.1"/>
    <property type="molecule type" value="Genomic_DNA"/>
</dbReference>
<evidence type="ECO:0000313" key="8">
    <source>
        <dbReference type="Proteomes" id="UP000758022"/>
    </source>
</evidence>
<evidence type="ECO:0000313" key="7">
    <source>
        <dbReference type="EMBL" id="MBY3064539.1"/>
    </source>
</evidence>
<dbReference type="InterPro" id="IPR006059">
    <property type="entry name" value="SBP"/>
</dbReference>
<keyword evidence="3" id="KW-0813">Transport</keyword>
<comment type="subcellular location">
    <subcellularLocation>
        <location evidence="1">Periplasm</location>
    </subcellularLocation>
</comment>
<feature type="signal peptide" evidence="6">
    <location>
        <begin position="1"/>
        <end position="23"/>
    </location>
</feature>
<dbReference type="GO" id="GO:0015888">
    <property type="term" value="P:thiamine transport"/>
    <property type="evidence" value="ECO:0007669"/>
    <property type="project" value="TreeGrafter"/>
</dbReference>
<keyword evidence="4 6" id="KW-0732">Signal</keyword>
<protein>
    <submittedName>
        <fullName evidence="7">Extracellular solute-binding protein</fullName>
    </submittedName>
</protein>
<proteinExistence type="inferred from homology"/>
<dbReference type="AlphaFoldDB" id="A0AB35FCS1"/>
<dbReference type="RefSeq" id="WP_221978997.1">
    <property type="nucleotide sequence ID" value="NZ_JAAXQQ010000004.1"/>
</dbReference>
<dbReference type="GO" id="GO:0030976">
    <property type="term" value="F:thiamine pyrophosphate binding"/>
    <property type="evidence" value="ECO:0007669"/>
    <property type="project" value="TreeGrafter"/>
</dbReference>
<comment type="caution">
    <text evidence="7">The sequence shown here is derived from an EMBL/GenBank/DDBJ whole genome shotgun (WGS) entry which is preliminary data.</text>
</comment>
<dbReference type="GO" id="GO:0030975">
    <property type="term" value="F:thiamine binding"/>
    <property type="evidence" value="ECO:0007669"/>
    <property type="project" value="TreeGrafter"/>
</dbReference>
<comment type="similarity">
    <text evidence="2">Belongs to the bacterial solute-binding protein 1 family.</text>
</comment>
<dbReference type="Proteomes" id="UP000758022">
    <property type="component" value="Unassembled WGS sequence"/>
</dbReference>
<dbReference type="PANTHER" id="PTHR30006:SF3">
    <property type="entry name" value="THIAMINE-BINDING PERIPLASMIC PROTEIN"/>
    <property type="match status" value="1"/>
</dbReference>
<dbReference type="Gene3D" id="3.40.190.10">
    <property type="entry name" value="Periplasmic binding protein-like II"/>
    <property type="match status" value="2"/>
</dbReference>
<dbReference type="GO" id="GO:0030288">
    <property type="term" value="C:outer membrane-bounded periplasmic space"/>
    <property type="evidence" value="ECO:0007669"/>
    <property type="project" value="TreeGrafter"/>
</dbReference>
<keyword evidence="5" id="KW-0574">Periplasm</keyword>
<reference evidence="7" key="1">
    <citation type="submission" date="2020-04" db="EMBL/GenBank/DDBJ databases">
        <title>Global-level population genomics supports evidence of horizontal gene transfer on evolution of Rhizobia in Lentils.</title>
        <authorList>
            <person name="Gai Y."/>
            <person name="Cook D."/>
            <person name="Riely B."/>
        </authorList>
    </citation>
    <scope>NUCLEOTIDE SEQUENCE</scope>
    <source>
        <strain evidence="7">TLR9</strain>
    </source>
</reference>
<dbReference type="PANTHER" id="PTHR30006">
    <property type="entry name" value="THIAMINE-BINDING PERIPLASMIC PROTEIN-RELATED"/>
    <property type="match status" value="1"/>
</dbReference>
<evidence type="ECO:0000256" key="1">
    <source>
        <dbReference type="ARBA" id="ARBA00004418"/>
    </source>
</evidence>
<evidence type="ECO:0000256" key="4">
    <source>
        <dbReference type="ARBA" id="ARBA00022729"/>
    </source>
</evidence>